<accession>A0ABZ2SI18</accession>
<comment type="subcellular location">
    <subcellularLocation>
        <location evidence="5">Cytoplasm</location>
    </subcellularLocation>
</comment>
<sequence length="264" mass="28316">MSKIGFYGAGHMAEAMIHGLIESGMYQPEEIYVYNHRYEPTLKKVETAYHIQALVDEKELFASVEVIVLAVQPQILINVLPTIKNYVTDNHLLVSVASGVSLEVIEAGLGAHKIARAMPNTPVTVGAGMSSISVNSYCTEKERQLLIQIFESFGRAKILPESQIDAVIGVSGSSPAYVYLFIEALADGAVAEGMSRQDAYEFAAQAVLGAAKMVLETGKHPAELKDAVCSPGGTTIAAVASLEKDGFRSAVMNAVQAAIRKNRE</sequence>
<dbReference type="InterPro" id="IPR053790">
    <property type="entry name" value="P5CR-like_CS"/>
</dbReference>
<evidence type="ECO:0000256" key="4">
    <source>
        <dbReference type="ARBA" id="ARBA00023002"/>
    </source>
</evidence>
<comment type="catalytic activity">
    <reaction evidence="5 7">
        <text>L-proline + NADP(+) = (S)-1-pyrroline-5-carboxylate + NADPH + 2 H(+)</text>
        <dbReference type="Rhea" id="RHEA:14109"/>
        <dbReference type="ChEBI" id="CHEBI:15378"/>
        <dbReference type="ChEBI" id="CHEBI:17388"/>
        <dbReference type="ChEBI" id="CHEBI:57783"/>
        <dbReference type="ChEBI" id="CHEBI:58349"/>
        <dbReference type="ChEBI" id="CHEBI:60039"/>
        <dbReference type="EC" id="1.5.1.2"/>
    </reaction>
</comment>
<dbReference type="PIRSF" id="PIRSF000193">
    <property type="entry name" value="Pyrrol-5-carb_rd"/>
    <property type="match status" value="1"/>
</dbReference>
<feature type="domain" description="Pyrroline-5-carboxylate reductase dimerisation" evidence="9">
    <location>
        <begin position="161"/>
        <end position="264"/>
    </location>
</feature>
<keyword evidence="11" id="KW-1185">Reference proteome</keyword>
<dbReference type="Proteomes" id="UP000664701">
    <property type="component" value="Chromosome"/>
</dbReference>
<dbReference type="InterPro" id="IPR008927">
    <property type="entry name" value="6-PGluconate_DH-like_C_sf"/>
</dbReference>
<evidence type="ECO:0000256" key="2">
    <source>
        <dbReference type="ARBA" id="ARBA00022650"/>
    </source>
</evidence>
<protein>
    <recommendedName>
        <fullName evidence="5 6">Pyrroline-5-carboxylate reductase</fullName>
        <shortName evidence="5">P5C reductase</shortName>
        <shortName evidence="5">P5CR</shortName>
        <ecNumber evidence="5 6">1.5.1.2</ecNumber>
    </recommendedName>
    <alternativeName>
        <fullName evidence="5">PCA reductase</fullName>
    </alternativeName>
</protein>
<evidence type="ECO:0000256" key="5">
    <source>
        <dbReference type="HAMAP-Rule" id="MF_01925"/>
    </source>
</evidence>
<comment type="catalytic activity">
    <reaction evidence="5">
        <text>L-proline + NAD(+) = (S)-1-pyrroline-5-carboxylate + NADH + 2 H(+)</text>
        <dbReference type="Rhea" id="RHEA:14105"/>
        <dbReference type="ChEBI" id="CHEBI:15378"/>
        <dbReference type="ChEBI" id="CHEBI:17388"/>
        <dbReference type="ChEBI" id="CHEBI:57540"/>
        <dbReference type="ChEBI" id="CHEBI:57945"/>
        <dbReference type="ChEBI" id="CHEBI:60039"/>
        <dbReference type="EC" id="1.5.1.2"/>
    </reaction>
</comment>
<dbReference type="SUPFAM" id="SSF51735">
    <property type="entry name" value="NAD(P)-binding Rossmann-fold domains"/>
    <property type="match status" value="1"/>
</dbReference>
<reference evidence="10 11" key="1">
    <citation type="submission" date="2021-03" db="EMBL/GenBank/DDBJ databases">
        <authorList>
            <person name="Gilmore M.S."/>
            <person name="Schwartzman J."/>
            <person name="Van Tyne D."/>
            <person name="Martin M."/>
            <person name="Earl A.M."/>
            <person name="Manson A.L."/>
            <person name="Straub T."/>
            <person name="Salamzade R."/>
            <person name="Saavedra J."/>
            <person name="Lebreton F."/>
            <person name="Prichula J."/>
            <person name="Schaufler K."/>
            <person name="Gaca A."/>
            <person name="Sgardioli B."/>
            <person name="Wagenaar J."/>
            <person name="Strong T."/>
        </authorList>
    </citation>
    <scope>NUCLEOTIDE SEQUENCE [LARGE SCALE GENOMIC DNA]</scope>
    <source>
        <strain evidence="10 11">DIV2402</strain>
    </source>
</reference>
<dbReference type="Gene3D" id="3.40.50.720">
    <property type="entry name" value="NAD(P)-binding Rossmann-like Domain"/>
    <property type="match status" value="1"/>
</dbReference>
<keyword evidence="3 5" id="KW-0521">NADP</keyword>
<evidence type="ECO:0000256" key="3">
    <source>
        <dbReference type="ARBA" id="ARBA00022857"/>
    </source>
</evidence>
<evidence type="ECO:0000313" key="11">
    <source>
        <dbReference type="Proteomes" id="UP000664701"/>
    </source>
</evidence>
<dbReference type="InterPro" id="IPR000304">
    <property type="entry name" value="Pyrroline-COOH_reductase"/>
</dbReference>
<organism evidence="10 11">
    <name type="scientific">Candidatus Enterococcus lowellii</name>
    <dbReference type="NCBI Taxonomy" id="2230877"/>
    <lineage>
        <taxon>Bacteria</taxon>
        <taxon>Bacillati</taxon>
        <taxon>Bacillota</taxon>
        <taxon>Bacilli</taxon>
        <taxon>Lactobacillales</taxon>
        <taxon>Enterococcaceae</taxon>
        <taxon>Enterococcus</taxon>
    </lineage>
</organism>
<feature type="domain" description="Pyrroline-5-carboxylate reductase catalytic N-terminal" evidence="8">
    <location>
        <begin position="3"/>
        <end position="99"/>
    </location>
</feature>
<dbReference type="InterPro" id="IPR036291">
    <property type="entry name" value="NAD(P)-bd_dom_sf"/>
</dbReference>
<keyword evidence="4 5" id="KW-0560">Oxidoreductase</keyword>
<dbReference type="NCBIfam" id="TIGR00112">
    <property type="entry name" value="proC"/>
    <property type="match status" value="1"/>
</dbReference>
<dbReference type="Pfam" id="PF14748">
    <property type="entry name" value="P5CR_dimer"/>
    <property type="match status" value="1"/>
</dbReference>
<dbReference type="PANTHER" id="PTHR11645">
    <property type="entry name" value="PYRROLINE-5-CARBOXYLATE REDUCTASE"/>
    <property type="match status" value="1"/>
</dbReference>
<dbReference type="InterPro" id="IPR029036">
    <property type="entry name" value="P5CR_dimer"/>
</dbReference>
<evidence type="ECO:0000256" key="7">
    <source>
        <dbReference type="RuleBase" id="RU003903"/>
    </source>
</evidence>
<gene>
    <name evidence="5" type="primary">proC</name>
    <name evidence="10" type="ORF">DOK78_000113</name>
</gene>
<dbReference type="PANTHER" id="PTHR11645:SF0">
    <property type="entry name" value="PYRROLINE-5-CARBOXYLATE REDUCTASE 3"/>
    <property type="match status" value="1"/>
</dbReference>
<proteinExistence type="inferred from homology"/>
<evidence type="ECO:0000256" key="6">
    <source>
        <dbReference type="NCBIfam" id="TIGR00112"/>
    </source>
</evidence>
<dbReference type="HAMAP" id="MF_01925">
    <property type="entry name" value="P5C_reductase"/>
    <property type="match status" value="1"/>
</dbReference>
<keyword evidence="2 5" id="KW-0641">Proline biosynthesis</keyword>
<name>A0ABZ2SI18_9ENTE</name>
<keyword evidence="5 7" id="KW-0028">Amino-acid biosynthesis</keyword>
<dbReference type="EC" id="1.5.1.2" evidence="5 6"/>
<dbReference type="SUPFAM" id="SSF48179">
    <property type="entry name" value="6-phosphogluconate dehydrogenase C-terminal domain-like"/>
    <property type="match status" value="1"/>
</dbReference>
<comment type="function">
    <text evidence="5">Catalyzes the reduction of 1-pyrroline-5-carboxylate (PCA) to L-proline.</text>
</comment>
<evidence type="ECO:0000313" key="10">
    <source>
        <dbReference type="EMBL" id="WYJ75538.1"/>
    </source>
</evidence>
<dbReference type="InterPro" id="IPR028939">
    <property type="entry name" value="P5C_Rdtase_cat_N"/>
</dbReference>
<dbReference type="EMBL" id="CP147251">
    <property type="protein sequence ID" value="WYJ75538.1"/>
    <property type="molecule type" value="Genomic_DNA"/>
</dbReference>
<comment type="pathway">
    <text evidence="5 7">Amino-acid biosynthesis; L-proline biosynthesis; L-proline from L-glutamate 5-semialdehyde: step 1/1.</text>
</comment>
<dbReference type="Gene3D" id="1.10.3730.10">
    <property type="entry name" value="ProC C-terminal domain-like"/>
    <property type="match status" value="1"/>
</dbReference>
<keyword evidence="5" id="KW-0963">Cytoplasm</keyword>
<dbReference type="PROSITE" id="PS00521">
    <property type="entry name" value="P5CR"/>
    <property type="match status" value="1"/>
</dbReference>
<dbReference type="Pfam" id="PF03807">
    <property type="entry name" value="F420_oxidored"/>
    <property type="match status" value="1"/>
</dbReference>
<dbReference type="RefSeq" id="WP_207871717.1">
    <property type="nucleotide sequence ID" value="NZ_CP147251.1"/>
</dbReference>
<evidence type="ECO:0000256" key="1">
    <source>
        <dbReference type="ARBA" id="ARBA00005525"/>
    </source>
</evidence>
<evidence type="ECO:0000259" key="9">
    <source>
        <dbReference type="Pfam" id="PF14748"/>
    </source>
</evidence>
<reference evidence="10 11" key="2">
    <citation type="submission" date="2024-03" db="EMBL/GenBank/DDBJ databases">
        <title>The Genome Sequence of Enterococcus sp. DIV2402.</title>
        <authorList>
            <consortium name="The Broad Institute Genomics Platform"/>
            <consortium name="The Broad Institute Microbial Omics Core"/>
            <consortium name="The Broad Institute Genomic Center for Infectious Diseases"/>
            <person name="Earl A."/>
            <person name="Manson A."/>
            <person name="Gilmore M."/>
            <person name="Schwartman J."/>
            <person name="Shea T."/>
            <person name="Abouelleil A."/>
            <person name="Cao P."/>
            <person name="Chapman S."/>
            <person name="Cusick C."/>
            <person name="Young S."/>
            <person name="Neafsey D."/>
            <person name="Nusbaum C."/>
            <person name="Birren B."/>
        </authorList>
    </citation>
    <scope>NUCLEOTIDE SEQUENCE [LARGE SCALE GENOMIC DNA]</scope>
    <source>
        <strain evidence="10 11">DIV2402</strain>
    </source>
</reference>
<comment type="similarity">
    <text evidence="1 5 7">Belongs to the pyrroline-5-carboxylate reductase family.</text>
</comment>
<evidence type="ECO:0000259" key="8">
    <source>
        <dbReference type="Pfam" id="PF03807"/>
    </source>
</evidence>